<dbReference type="PROSITE" id="PS51375">
    <property type="entry name" value="PPR"/>
    <property type="match status" value="5"/>
</dbReference>
<keyword evidence="2" id="KW-0677">Repeat</keyword>
<organism evidence="4 5">
    <name type="scientific">Rehmannia glutinosa</name>
    <name type="common">Chinese foxglove</name>
    <dbReference type="NCBI Taxonomy" id="99300"/>
    <lineage>
        <taxon>Eukaryota</taxon>
        <taxon>Viridiplantae</taxon>
        <taxon>Streptophyta</taxon>
        <taxon>Embryophyta</taxon>
        <taxon>Tracheophyta</taxon>
        <taxon>Spermatophyta</taxon>
        <taxon>Magnoliopsida</taxon>
        <taxon>eudicotyledons</taxon>
        <taxon>Gunneridae</taxon>
        <taxon>Pentapetalae</taxon>
        <taxon>asterids</taxon>
        <taxon>lamiids</taxon>
        <taxon>Lamiales</taxon>
        <taxon>Orobanchaceae</taxon>
        <taxon>Rehmannieae</taxon>
        <taxon>Rehmannia</taxon>
    </lineage>
</organism>
<dbReference type="Pfam" id="PF01535">
    <property type="entry name" value="PPR"/>
    <property type="match status" value="2"/>
</dbReference>
<feature type="repeat" description="PPR" evidence="3">
    <location>
        <begin position="433"/>
        <end position="467"/>
    </location>
</feature>
<dbReference type="Proteomes" id="UP001318860">
    <property type="component" value="Unassembled WGS sequence"/>
</dbReference>
<feature type="repeat" description="PPR" evidence="3">
    <location>
        <begin position="468"/>
        <end position="502"/>
    </location>
</feature>
<dbReference type="EMBL" id="JABTTQ020002194">
    <property type="protein sequence ID" value="KAK6125564.1"/>
    <property type="molecule type" value="Genomic_DNA"/>
</dbReference>
<comment type="similarity">
    <text evidence="1">Belongs to the PPR family. P subfamily.</text>
</comment>
<dbReference type="Gene3D" id="1.25.40.10">
    <property type="entry name" value="Tetratricopeptide repeat domain"/>
    <property type="match status" value="3"/>
</dbReference>
<keyword evidence="5" id="KW-1185">Reference proteome</keyword>
<dbReference type="PANTHER" id="PTHR47447:SF28">
    <property type="entry name" value="PENTACOTRIPEPTIDE-REPEAT REGION OF PRORP DOMAIN-CONTAINING PROTEIN"/>
    <property type="match status" value="1"/>
</dbReference>
<evidence type="ECO:0000256" key="2">
    <source>
        <dbReference type="ARBA" id="ARBA00022737"/>
    </source>
</evidence>
<dbReference type="PANTHER" id="PTHR47447">
    <property type="entry name" value="OS03G0856100 PROTEIN"/>
    <property type="match status" value="1"/>
</dbReference>
<feature type="repeat" description="PPR" evidence="3">
    <location>
        <begin position="503"/>
        <end position="537"/>
    </location>
</feature>
<sequence length="630" mass="70706">MRRPATELASVISRALLTASNQTLPTRAWTPSLEQTLHQLGCRDSLSPILVARVIDPFLLNHHSLAFGFFNWASQQPGFSHTAATYQSVLRSLSISRQFNSIDKLLKQVRAQKIFLQPSVYRSVIGSLVSGRRTQTAFSVFCEVGSVLPEIGPEVCNSLLAVLSSDGSMRSAHKVFDEMIKSGVRLSTLGFGVFVWRACRKIGLSEILSLLDDVRKVDFSGIDGSIFALLVVHGLCAESRTTDAVIALEELRKRECKPDFMAYRIVAEKLREMGSVVDVEIVLKKKRKLGVAPRANDYRELILQLVSERLIFEAKELGEVIVSGNFPIEDDVLNVLIGSVSAMNPLQAVSFLKFMLEKERLPTILTLINLCENLCKHSKGDELVEVFQLLSTKEYFTNLETYNVMVSFLCKVGRVKEGYQVLQEMKKKGFSPDVSIYNFLLEACCRDDLVRPAKRLWDEMFASGCCGNSESYSILIQKFCEVGQVEDACRLFHHMFDKGLEPNELTYKSLLQGLCQAKNVDMALEVFNKSIEQDVTLANSLLSTFLVCLCRKGFVHEACKLLRGLTFGIGCLESHLILLRYLVDIGELSLATEHIQWVAERLPSWIQTFFSMLLTDQAGKFDMLTTLLRS</sequence>
<feature type="repeat" description="PPR" evidence="3">
    <location>
        <begin position="152"/>
        <end position="186"/>
    </location>
</feature>
<comment type="caution">
    <text evidence="4">The sequence shown here is derived from an EMBL/GenBank/DDBJ whole genome shotgun (WGS) entry which is preliminary data.</text>
</comment>
<dbReference type="InterPro" id="IPR002885">
    <property type="entry name" value="PPR_rpt"/>
</dbReference>
<evidence type="ECO:0008006" key="6">
    <source>
        <dbReference type="Google" id="ProtNLM"/>
    </source>
</evidence>
<feature type="repeat" description="PPR" evidence="3">
    <location>
        <begin position="398"/>
        <end position="432"/>
    </location>
</feature>
<proteinExistence type="inferred from homology"/>
<name>A0ABR0UTG3_REHGL</name>
<dbReference type="InterPro" id="IPR011990">
    <property type="entry name" value="TPR-like_helical_dom_sf"/>
</dbReference>
<evidence type="ECO:0000256" key="1">
    <source>
        <dbReference type="ARBA" id="ARBA00007626"/>
    </source>
</evidence>
<dbReference type="NCBIfam" id="TIGR00756">
    <property type="entry name" value="PPR"/>
    <property type="match status" value="5"/>
</dbReference>
<accession>A0ABR0UTG3</accession>
<evidence type="ECO:0000313" key="5">
    <source>
        <dbReference type="Proteomes" id="UP001318860"/>
    </source>
</evidence>
<gene>
    <name evidence="4" type="ORF">DH2020_040692</name>
</gene>
<reference evidence="4 5" key="1">
    <citation type="journal article" date="2021" name="Comput. Struct. Biotechnol. J.">
        <title>De novo genome assembly of the potent medicinal plant Rehmannia glutinosa using nanopore technology.</title>
        <authorList>
            <person name="Ma L."/>
            <person name="Dong C."/>
            <person name="Song C."/>
            <person name="Wang X."/>
            <person name="Zheng X."/>
            <person name="Niu Y."/>
            <person name="Chen S."/>
            <person name="Feng W."/>
        </authorList>
    </citation>
    <scope>NUCLEOTIDE SEQUENCE [LARGE SCALE GENOMIC DNA]</scope>
    <source>
        <strain evidence="4">DH-2019</strain>
    </source>
</reference>
<evidence type="ECO:0000313" key="4">
    <source>
        <dbReference type="EMBL" id="KAK6125564.1"/>
    </source>
</evidence>
<protein>
    <recommendedName>
        <fullName evidence="6">Pentatricopeptide repeat-containing protein</fullName>
    </recommendedName>
</protein>
<dbReference type="Pfam" id="PF13041">
    <property type="entry name" value="PPR_2"/>
    <property type="match status" value="2"/>
</dbReference>
<evidence type="ECO:0000256" key="3">
    <source>
        <dbReference type="PROSITE-ProRule" id="PRU00708"/>
    </source>
</evidence>